<proteinExistence type="predicted"/>
<evidence type="ECO:0000313" key="2">
    <source>
        <dbReference type="Proteomes" id="UP000035721"/>
    </source>
</evidence>
<comment type="caution">
    <text evidence="1">The sequence shown here is derived from an EMBL/GenBank/DDBJ whole genome shotgun (WGS) entry which is preliminary data.</text>
</comment>
<reference evidence="1 2" key="1">
    <citation type="journal article" date="2013" name="ISME J.">
        <title>A metabolic model for members of the genus Tetrasphaera involved in enhanced biological phosphorus removal.</title>
        <authorList>
            <person name="Kristiansen R."/>
            <person name="Nguyen H.T.T."/>
            <person name="Saunders A.M."/>
            <person name="Nielsen J.L."/>
            <person name="Wimmer R."/>
            <person name="Le V.Q."/>
            <person name="McIlroy S.J."/>
            <person name="Petrovski S."/>
            <person name="Seviour R.J."/>
            <person name="Calteau A."/>
            <person name="Nielsen K.L."/>
            <person name="Nielsen P.H."/>
        </authorList>
    </citation>
    <scope>NUCLEOTIDE SEQUENCE [LARGE SCALE GENOMIC DNA]</scope>
    <source>
        <strain evidence="1 2">T1-X7</strain>
    </source>
</reference>
<protein>
    <submittedName>
        <fullName evidence="1">Uncharacterized protein</fullName>
    </submittedName>
</protein>
<dbReference type="Proteomes" id="UP000035721">
    <property type="component" value="Unassembled WGS sequence"/>
</dbReference>
<accession>A0A077M2U8</accession>
<evidence type="ECO:0000313" key="1">
    <source>
        <dbReference type="EMBL" id="CCH80116.1"/>
    </source>
</evidence>
<dbReference type="AlphaFoldDB" id="A0A077M2U8"/>
<gene>
    <name evidence="1" type="ORF">BN12_760005</name>
</gene>
<organism evidence="1 2">
    <name type="scientific">Nostocoides japonicum T1-X7</name>
    <dbReference type="NCBI Taxonomy" id="1194083"/>
    <lineage>
        <taxon>Bacteria</taxon>
        <taxon>Bacillati</taxon>
        <taxon>Actinomycetota</taxon>
        <taxon>Actinomycetes</taxon>
        <taxon>Micrococcales</taxon>
        <taxon>Intrasporangiaceae</taxon>
        <taxon>Nostocoides</taxon>
    </lineage>
</organism>
<dbReference type="OrthoDB" id="5242307at2"/>
<name>A0A077M2U8_9MICO</name>
<dbReference type="EMBL" id="CAJB01000410">
    <property type="protein sequence ID" value="CCH80116.1"/>
    <property type="molecule type" value="Genomic_DNA"/>
</dbReference>
<dbReference type="STRING" id="1194083.BN12_760005"/>
<keyword evidence="2" id="KW-1185">Reference proteome</keyword>
<sequence length="423" mass="44362">MPRRIRAALVAGAAAVVVGGGALLVAGGGSGTPGWTPGPPAGAFSDSALTDAAQRVLDARSRAIDNHDRAAFAATLADPHGGYGTAQLADYDRMTRLPISGAGSAVTSVRDRADGTFVAAVDSSYLLTDYDRGPHTYPTAFAFVRHGHGWLLTDPGADDNATEAQPWDLPGMRVARSATTLVIGNVSVDRLEAYRRAVDDAVARVGTVWHRDWPHRVVVVAPATVREALAQLGGSRGNGHDLDDVAAETSGTIPSGGVATSDRVVVNPAAFDDLREEGRVAVLAHETTHVAVRSSLPGRVPLWLSEGFADFVGYGSIDVSEHAVVEPLRREVRGHGLPQRLPGDAAFTGDSAAAAYNEGWLAVRLIDREAGSTGLTRFYETAATSGGASDVRRSTTRAFATVLHTSESDFTRRWVAEVAQATS</sequence>
<dbReference type="RefSeq" id="WP_157635436.1">
    <property type="nucleotide sequence ID" value="NZ_HF570958.1"/>
</dbReference>